<accession>A0ABV9ZFG7</accession>
<evidence type="ECO:0000313" key="2">
    <source>
        <dbReference type="EMBL" id="MFC5140321.1"/>
    </source>
</evidence>
<reference evidence="3" key="1">
    <citation type="journal article" date="2019" name="Int. J. Syst. Evol. Microbiol.">
        <title>The Global Catalogue of Microorganisms (GCM) 10K type strain sequencing project: providing services to taxonomists for standard genome sequencing and annotation.</title>
        <authorList>
            <consortium name="The Broad Institute Genomics Platform"/>
            <consortium name="The Broad Institute Genome Sequencing Center for Infectious Disease"/>
            <person name="Wu L."/>
            <person name="Ma J."/>
        </authorList>
    </citation>
    <scope>NUCLEOTIDE SEQUENCE [LARGE SCALE GENOMIC DNA]</scope>
    <source>
        <strain evidence="3">XZYJ18</strain>
    </source>
</reference>
<evidence type="ECO:0000256" key="1">
    <source>
        <dbReference type="SAM" id="MobiDB-lite"/>
    </source>
</evidence>
<sequence>MSDELRVPGFVHSGNDDDPYAGEMDPARLADAVHRGAPADPAEVDLTYNNPPRLHRTGEPPQWKAALDGELDPEVLARAVPRRSF</sequence>
<keyword evidence="3" id="KW-1185">Reference proteome</keyword>
<evidence type="ECO:0000313" key="3">
    <source>
        <dbReference type="Proteomes" id="UP001596175"/>
    </source>
</evidence>
<name>A0ABV9ZFG7_9PSEU</name>
<dbReference type="Proteomes" id="UP001596175">
    <property type="component" value="Unassembled WGS sequence"/>
</dbReference>
<feature type="region of interest" description="Disordered" evidence="1">
    <location>
        <begin position="1"/>
        <end position="24"/>
    </location>
</feature>
<dbReference type="EMBL" id="JBHSKG010000010">
    <property type="protein sequence ID" value="MFC5140321.1"/>
    <property type="molecule type" value="Genomic_DNA"/>
</dbReference>
<protein>
    <submittedName>
        <fullName evidence="2">Uncharacterized protein</fullName>
    </submittedName>
</protein>
<gene>
    <name evidence="2" type="ORF">ACFPK1_18925</name>
</gene>
<comment type="caution">
    <text evidence="2">The sequence shown here is derived from an EMBL/GenBank/DDBJ whole genome shotgun (WGS) entry which is preliminary data.</text>
</comment>
<proteinExistence type="predicted"/>
<organism evidence="2 3">
    <name type="scientific">Actinomycetospora rhizophila</name>
    <dbReference type="NCBI Taxonomy" id="1416876"/>
    <lineage>
        <taxon>Bacteria</taxon>
        <taxon>Bacillati</taxon>
        <taxon>Actinomycetota</taxon>
        <taxon>Actinomycetes</taxon>
        <taxon>Pseudonocardiales</taxon>
        <taxon>Pseudonocardiaceae</taxon>
        <taxon>Actinomycetospora</taxon>
    </lineage>
</organism>
<dbReference type="RefSeq" id="WP_378022492.1">
    <property type="nucleotide sequence ID" value="NZ_JBHSKG010000010.1"/>
</dbReference>